<dbReference type="InterPro" id="IPR016160">
    <property type="entry name" value="Ald_DH_CS_CYS"/>
</dbReference>
<proteinExistence type="inferred from homology"/>
<dbReference type="PROSITE" id="PS00070">
    <property type="entry name" value="ALDEHYDE_DEHYDR_CYS"/>
    <property type="match status" value="1"/>
</dbReference>
<keyword evidence="1 3" id="KW-0560">Oxidoreductase</keyword>
<dbReference type="InterPro" id="IPR016163">
    <property type="entry name" value="Ald_DH_C"/>
</dbReference>
<dbReference type="Gene3D" id="3.40.309.10">
    <property type="entry name" value="Aldehyde Dehydrogenase, Chain A, domain 2"/>
    <property type="match status" value="1"/>
</dbReference>
<evidence type="ECO:0000313" key="6">
    <source>
        <dbReference type="Proteomes" id="UP001317963"/>
    </source>
</evidence>
<sequence length="501" mass="53377">MDVPATAPFYDKTSTLGPQRSFINGSYVSSSSGQTFQTRHPGTGHVICDVETADDRLVDAAVASASAAFAAWSAMPVAERGAILRRAAALLRDRNQELAELETLDTGKAIQETSVVDIISGVEVLEYYAGVTQSLGGSHVDLPPEAFAIMRREPLGVCAAIGAWNYPIQIALWKSAPALACGNTMVFKPSEMTPLTALKLAEIYTEAGMPDGVFNVVLGSGETGSALVQHPDVAKISLTGSVATGKRVAALAAESLKKVTLELGGKSPIVVFDDSDIESAINAALAGNFYSTGQVCSNGTRVFVHDTIFDRFVEEVVERTTRIRVGDPFDPEVQMGPLVSKQQLEKVGSYLEQASASDDVDIRCGGEVLATDDLTGGYFVSPAVVVAASDDHAVVTEEVFGPLMTILKFTDESEVIDRANATRLGLAAAVFSQDFSRAHRVANKLQAGIVWINEYNITPAEIPFGGYKESGIGRENGLQTIEHFTQTKTIYANLGKVEPTY</sequence>
<reference evidence="5 6" key="1">
    <citation type="submission" date="2019-02" db="EMBL/GenBank/DDBJ databases">
        <title>Halieaceae_genomes.</title>
        <authorList>
            <person name="Li S.-H."/>
        </authorList>
    </citation>
    <scope>NUCLEOTIDE SEQUENCE [LARGE SCALE GENOMIC DNA]</scope>
    <source>
        <strain evidence="5 6">JH123</strain>
    </source>
</reference>
<dbReference type="SUPFAM" id="SSF53720">
    <property type="entry name" value="ALDH-like"/>
    <property type="match status" value="1"/>
</dbReference>
<dbReference type="Pfam" id="PF00171">
    <property type="entry name" value="Aldedh"/>
    <property type="match status" value="1"/>
</dbReference>
<name>A0ABY6Q673_9GAMM</name>
<dbReference type="PANTHER" id="PTHR11699">
    <property type="entry name" value="ALDEHYDE DEHYDROGENASE-RELATED"/>
    <property type="match status" value="1"/>
</dbReference>
<feature type="active site" evidence="2">
    <location>
        <position position="262"/>
    </location>
</feature>
<evidence type="ECO:0000256" key="3">
    <source>
        <dbReference type="RuleBase" id="RU003345"/>
    </source>
</evidence>
<feature type="domain" description="Aldehyde dehydrogenase" evidence="4">
    <location>
        <begin position="27"/>
        <end position="490"/>
    </location>
</feature>
<dbReference type="Proteomes" id="UP001317963">
    <property type="component" value="Chromosome"/>
</dbReference>
<protein>
    <submittedName>
        <fullName evidence="5">Betaine-aldehyde dehydrogenase</fullName>
        <ecNumber evidence="5">1.2.1.8</ecNumber>
    </submittedName>
</protein>
<dbReference type="InterPro" id="IPR016161">
    <property type="entry name" value="Ald_DH/histidinol_DH"/>
</dbReference>
<dbReference type="GO" id="GO:0008802">
    <property type="term" value="F:betaine-aldehyde dehydrogenase (NAD+) activity"/>
    <property type="evidence" value="ECO:0007669"/>
    <property type="project" value="UniProtKB-EC"/>
</dbReference>
<dbReference type="InterPro" id="IPR015590">
    <property type="entry name" value="Aldehyde_DH_dom"/>
</dbReference>
<dbReference type="InterPro" id="IPR029510">
    <property type="entry name" value="Ald_DH_CS_GLU"/>
</dbReference>
<dbReference type="RefSeq" id="WP_279242974.1">
    <property type="nucleotide sequence ID" value="NZ_CP036501.1"/>
</dbReference>
<dbReference type="EMBL" id="CP036501">
    <property type="protein sequence ID" value="UZP74167.1"/>
    <property type="molecule type" value="Genomic_DNA"/>
</dbReference>
<dbReference type="NCBIfam" id="NF009725">
    <property type="entry name" value="PRK13252.1"/>
    <property type="match status" value="1"/>
</dbReference>
<evidence type="ECO:0000256" key="1">
    <source>
        <dbReference type="ARBA" id="ARBA00023002"/>
    </source>
</evidence>
<comment type="similarity">
    <text evidence="3">Belongs to the aldehyde dehydrogenase family.</text>
</comment>
<keyword evidence="6" id="KW-1185">Reference proteome</keyword>
<gene>
    <name evidence="5" type="primary">betB</name>
    <name evidence="5" type="ORF">E0F26_05155</name>
</gene>
<accession>A0ABY6Q673</accession>
<dbReference type="PROSITE" id="PS00687">
    <property type="entry name" value="ALDEHYDE_DEHYDR_GLU"/>
    <property type="match status" value="1"/>
</dbReference>
<organism evidence="5 6">
    <name type="scientific">Candidatus Paraluminiphilus aquimaris</name>
    <dbReference type="NCBI Taxonomy" id="2518994"/>
    <lineage>
        <taxon>Bacteria</taxon>
        <taxon>Pseudomonadati</taxon>
        <taxon>Pseudomonadota</taxon>
        <taxon>Gammaproteobacteria</taxon>
        <taxon>Cellvibrionales</taxon>
        <taxon>Halieaceae</taxon>
        <taxon>Candidatus Paraluminiphilus</taxon>
    </lineage>
</organism>
<dbReference type="InterPro" id="IPR016162">
    <property type="entry name" value="Ald_DH_N"/>
</dbReference>
<dbReference type="Gene3D" id="3.40.605.10">
    <property type="entry name" value="Aldehyde Dehydrogenase, Chain A, domain 1"/>
    <property type="match status" value="1"/>
</dbReference>
<evidence type="ECO:0000313" key="5">
    <source>
        <dbReference type="EMBL" id="UZP74167.1"/>
    </source>
</evidence>
<evidence type="ECO:0000259" key="4">
    <source>
        <dbReference type="Pfam" id="PF00171"/>
    </source>
</evidence>
<evidence type="ECO:0000256" key="2">
    <source>
        <dbReference type="PROSITE-ProRule" id="PRU10007"/>
    </source>
</evidence>
<dbReference type="EC" id="1.2.1.8" evidence="5"/>